<evidence type="ECO:0000313" key="1">
    <source>
        <dbReference type="EMBL" id="KAJ7689704.1"/>
    </source>
</evidence>
<sequence>MPTPAHWRAISLFEDERIEAQAQLDKNAQATRKMYGYIATQCCASQARRRPRTQRRSTFVIRGPPASLILPADVVVHGDHSQATLGYNVRTNSRTAHNIPHLAPCALDLLAAAHVDTPAHSLVVAHVRLPDSGTGRAGPLGLFTHRAPARDGTSAHSVLGPSAPRIPPTLLQSRARAVSAAAQFRPLPALESAPRHVPEILVARVEAAHKLPARPPAEPIRRYTAAPGGAVQVPPLRCPRHVESRTGPNSHMRGARAVFPRGASPSAVCLHGELGYWHAAATASLCERSRRHERQVALLQLCSIVTRRPCREFCGRRPGPARIARPRHIPACGAGHGSNFPPRPPPVSPPRLLSPMRSLSVPISAPPTKLLRVLSREGTRIRLDAASPGRRLRAGFGRVARRRAGIRGERGGSFAQGVGKKLGTRKYHVESQLHSNRRLTDREFRRARNFRIWTCQSGCFGGDVGLQERVAKSGTI</sequence>
<proteinExistence type="predicted"/>
<reference evidence="1" key="1">
    <citation type="submission" date="2023-03" db="EMBL/GenBank/DDBJ databases">
        <title>Massive genome expansion in bonnet fungi (Mycena s.s.) driven by repeated elements and novel gene families across ecological guilds.</title>
        <authorList>
            <consortium name="Lawrence Berkeley National Laboratory"/>
            <person name="Harder C.B."/>
            <person name="Miyauchi S."/>
            <person name="Viragh M."/>
            <person name="Kuo A."/>
            <person name="Thoen E."/>
            <person name="Andreopoulos B."/>
            <person name="Lu D."/>
            <person name="Skrede I."/>
            <person name="Drula E."/>
            <person name="Henrissat B."/>
            <person name="Morin E."/>
            <person name="Kohler A."/>
            <person name="Barry K."/>
            <person name="LaButti K."/>
            <person name="Morin E."/>
            <person name="Salamov A."/>
            <person name="Lipzen A."/>
            <person name="Mereny Z."/>
            <person name="Hegedus B."/>
            <person name="Baldrian P."/>
            <person name="Stursova M."/>
            <person name="Weitz H."/>
            <person name="Taylor A."/>
            <person name="Grigoriev I.V."/>
            <person name="Nagy L.G."/>
            <person name="Martin F."/>
            <person name="Kauserud H."/>
        </authorList>
    </citation>
    <scope>NUCLEOTIDE SEQUENCE</scope>
    <source>
        <strain evidence="1">CBHHK067</strain>
    </source>
</reference>
<dbReference type="Proteomes" id="UP001221757">
    <property type="component" value="Unassembled WGS sequence"/>
</dbReference>
<accession>A0AAD7GHT1</accession>
<evidence type="ECO:0000313" key="2">
    <source>
        <dbReference type="Proteomes" id="UP001221757"/>
    </source>
</evidence>
<organism evidence="1 2">
    <name type="scientific">Mycena rosella</name>
    <name type="common">Pink bonnet</name>
    <name type="synonym">Agaricus rosellus</name>
    <dbReference type="NCBI Taxonomy" id="1033263"/>
    <lineage>
        <taxon>Eukaryota</taxon>
        <taxon>Fungi</taxon>
        <taxon>Dikarya</taxon>
        <taxon>Basidiomycota</taxon>
        <taxon>Agaricomycotina</taxon>
        <taxon>Agaricomycetes</taxon>
        <taxon>Agaricomycetidae</taxon>
        <taxon>Agaricales</taxon>
        <taxon>Marasmiineae</taxon>
        <taxon>Mycenaceae</taxon>
        <taxon>Mycena</taxon>
    </lineage>
</organism>
<gene>
    <name evidence="1" type="ORF">B0H17DRAFT_1294913</name>
</gene>
<dbReference type="AlphaFoldDB" id="A0AAD7GHT1"/>
<name>A0AAD7GHT1_MYCRO</name>
<dbReference type="EMBL" id="JARKIE010000070">
    <property type="protein sequence ID" value="KAJ7689704.1"/>
    <property type="molecule type" value="Genomic_DNA"/>
</dbReference>
<keyword evidence="2" id="KW-1185">Reference proteome</keyword>
<comment type="caution">
    <text evidence="1">The sequence shown here is derived from an EMBL/GenBank/DDBJ whole genome shotgun (WGS) entry which is preliminary data.</text>
</comment>
<protein>
    <submittedName>
        <fullName evidence="1">Uncharacterized protein</fullName>
    </submittedName>
</protein>